<evidence type="ECO:0000313" key="2">
    <source>
        <dbReference type="EMBL" id="EDP4116054.1"/>
    </source>
</evidence>
<dbReference type="AlphaFoldDB" id="A0A6F9KL11"/>
<reference evidence="2" key="1">
    <citation type="submission" date="2019-08" db="EMBL/GenBank/DDBJ databases">
        <authorList>
            <person name="Ashton P.M."/>
            <person name="Dallman T."/>
            <person name="Nair S."/>
            <person name="De Pinna E."/>
            <person name="Peters T."/>
            <person name="Grant K."/>
        </authorList>
    </citation>
    <scope>NUCLEOTIDE SEQUENCE</scope>
    <source>
        <strain evidence="2">391787</strain>
    </source>
</reference>
<dbReference type="InterPro" id="IPR052039">
    <property type="entry name" value="Caspase-related_regulators"/>
</dbReference>
<accession>A0A6F9KL11</accession>
<dbReference type="Pfam" id="PF00656">
    <property type="entry name" value="Peptidase_C14"/>
    <property type="match status" value="1"/>
</dbReference>
<proteinExistence type="predicted"/>
<protein>
    <submittedName>
        <fullName evidence="2">Caspase family protein</fullName>
    </submittedName>
</protein>
<comment type="caution">
    <text evidence="2">The sequence shown here is derived from an EMBL/GenBank/DDBJ whole genome shotgun (WGS) entry which is preliminary data.</text>
</comment>
<dbReference type="SUPFAM" id="SSF52129">
    <property type="entry name" value="Caspase-like"/>
    <property type="match status" value="1"/>
</dbReference>
<dbReference type="Gene3D" id="3.40.50.1460">
    <property type="match status" value="1"/>
</dbReference>
<dbReference type="GO" id="GO:0006508">
    <property type="term" value="P:proteolysis"/>
    <property type="evidence" value="ECO:0007669"/>
    <property type="project" value="InterPro"/>
</dbReference>
<feature type="domain" description="Peptidase C14 caspase" evidence="1">
    <location>
        <begin position="3"/>
        <end position="189"/>
    </location>
</feature>
<dbReference type="GO" id="GO:0004197">
    <property type="term" value="F:cysteine-type endopeptidase activity"/>
    <property type="evidence" value="ECO:0007669"/>
    <property type="project" value="InterPro"/>
</dbReference>
<dbReference type="EMBL" id="AANLMS010000004">
    <property type="protein sequence ID" value="EDP4116054.1"/>
    <property type="molecule type" value="Genomic_DNA"/>
</dbReference>
<dbReference type="InterPro" id="IPR029030">
    <property type="entry name" value="Caspase-like_dom_sf"/>
</dbReference>
<sequence length="502" mass="59392">MKNIAILIGNSEYQNLSKLHFCRKDISSMQKILNLSKKFKIHIFENYQSEQLKSGLSKIIRELEKFKINELLFYYTGHGVFKEQFYYLPINFTDKQFETTSLSNNELDNMLKSLDTEMVIKIIDACQSGQQYIKEFKQAYIEKSLTQHSFKKCYFFFSSMNNQSSMGDDKGSYFTNAVIESILAHKTDSIRYVDVQSYIVDYFSDKNELQTPFFVHQSNATEIFLSELTSIQKEFENINLMANNGEDIIQEIENNKVDIAEQLKSLSKKYIVKDVARENIEYIFDENNINNMFNDDIKLIYDIKIEKLNDYNIDNINKLYNEIEKNKKHFFINLGYRQETYITTEWAPKRKKPRNAYEAMFGQSLSGTIGLFAREEYEEKEVQKYRNIVNSICLVDDILPIGIGISLNPKENINNVNRYLINIINFHNNLDIVFYSNIIEYYQNNWCGWDKINIEDWIKSKESFCDKDKILDKIQIIIKNYNQKIIDNIFNILKQEGLKIRE</sequence>
<name>A0A6F9KL11_CAMJU</name>
<organism evidence="2">
    <name type="scientific">Campylobacter jejuni</name>
    <dbReference type="NCBI Taxonomy" id="197"/>
    <lineage>
        <taxon>Bacteria</taxon>
        <taxon>Pseudomonadati</taxon>
        <taxon>Campylobacterota</taxon>
        <taxon>Epsilonproteobacteria</taxon>
        <taxon>Campylobacterales</taxon>
        <taxon>Campylobacteraceae</taxon>
        <taxon>Campylobacter</taxon>
    </lineage>
</organism>
<gene>
    <name evidence="2" type="ORF">FV939_04225</name>
</gene>
<dbReference type="PANTHER" id="PTHR22576">
    <property type="entry name" value="MUCOSA ASSOCIATED LYMPHOID TISSUE LYMPHOMA TRANSLOCATION PROTEIN 1/PARACASPASE"/>
    <property type="match status" value="1"/>
</dbReference>
<dbReference type="PANTHER" id="PTHR22576:SF37">
    <property type="entry name" value="MUCOSA-ASSOCIATED LYMPHOID TISSUE LYMPHOMA TRANSLOCATION PROTEIN 1"/>
    <property type="match status" value="1"/>
</dbReference>
<dbReference type="InterPro" id="IPR011600">
    <property type="entry name" value="Pept_C14_caspase"/>
</dbReference>
<evidence type="ECO:0000259" key="1">
    <source>
        <dbReference type="Pfam" id="PF00656"/>
    </source>
</evidence>